<dbReference type="PANTHER" id="PTHR20883">
    <property type="entry name" value="PHYTANOYL-COA DIOXYGENASE DOMAIN CONTAINING 1"/>
    <property type="match status" value="1"/>
</dbReference>
<protein>
    <recommendedName>
        <fullName evidence="4">Fe2OG dioxygenase domain-containing protein</fullName>
    </recommendedName>
</protein>
<dbReference type="VEuPathDB" id="CryptoDB:Cvel_23617"/>
<evidence type="ECO:0000256" key="2">
    <source>
        <dbReference type="SAM" id="MobiDB-lite"/>
    </source>
</evidence>
<dbReference type="GO" id="GO:0046872">
    <property type="term" value="F:metal ion binding"/>
    <property type="evidence" value="ECO:0007669"/>
    <property type="project" value="UniProtKB-ARBA"/>
</dbReference>
<dbReference type="PhylomeDB" id="A0A0G4GVW5"/>
<dbReference type="InterPro" id="IPR008775">
    <property type="entry name" value="Phytyl_CoA_dOase-like"/>
</dbReference>
<dbReference type="PANTHER" id="PTHR20883:SF48">
    <property type="entry name" value="ECTOINE DIOXYGENASE"/>
    <property type="match status" value="1"/>
</dbReference>
<sequence length="307" mass="34250">MSGMRESILKKLSPRVLSPEQVASYHREGMLVVRDFFTKKEEAVVVGATDDIQAFPEEWGKQMIYFEPGPMGGRQLYRTENYIPYHPGLRELLEGKVIDAVSDLLGEPAVLFKEKINWKFKGAGGFGPHQDSPAYCEFPQKTFLSAMISADQSTMENGCLEMVRGKHRNGIVPQNSDGTIRTDLCEQYEWEPLLVGPADICFFSADTPHRSGRNNSQGSRRAHFLTFNPESEGRHREAYFAEKRKKFPPLFEMEPGKDYSEGARIYNAGTTPCIVTPCTVGSAPSSSVESTEAVSVSEEEDTSDQTA</sequence>
<dbReference type="EMBL" id="CDMZ01001606">
    <property type="protein sequence ID" value="CEM35109.1"/>
    <property type="molecule type" value="Genomic_DNA"/>
</dbReference>
<evidence type="ECO:0008006" key="4">
    <source>
        <dbReference type="Google" id="ProtNLM"/>
    </source>
</evidence>
<dbReference type="SUPFAM" id="SSF51197">
    <property type="entry name" value="Clavaminate synthase-like"/>
    <property type="match status" value="1"/>
</dbReference>
<proteinExistence type="predicted"/>
<comment type="cofactor">
    <cofactor evidence="1">
        <name>Fe cation</name>
        <dbReference type="ChEBI" id="CHEBI:24875"/>
    </cofactor>
</comment>
<feature type="compositionally biased region" description="Low complexity" evidence="2">
    <location>
        <begin position="282"/>
        <end position="296"/>
    </location>
</feature>
<evidence type="ECO:0000313" key="3">
    <source>
        <dbReference type="EMBL" id="CEM35109.1"/>
    </source>
</evidence>
<accession>A0A0G4GVW5</accession>
<dbReference type="Gene3D" id="2.60.120.620">
    <property type="entry name" value="q2cbj1_9rhob like domain"/>
    <property type="match status" value="1"/>
</dbReference>
<evidence type="ECO:0000256" key="1">
    <source>
        <dbReference type="ARBA" id="ARBA00001962"/>
    </source>
</evidence>
<feature type="compositionally biased region" description="Acidic residues" evidence="2">
    <location>
        <begin position="297"/>
        <end position="307"/>
    </location>
</feature>
<feature type="region of interest" description="Disordered" evidence="2">
    <location>
        <begin position="279"/>
        <end position="307"/>
    </location>
</feature>
<name>A0A0G4GVW5_9ALVE</name>
<organism evidence="3">
    <name type="scientific">Chromera velia CCMP2878</name>
    <dbReference type="NCBI Taxonomy" id="1169474"/>
    <lineage>
        <taxon>Eukaryota</taxon>
        <taxon>Sar</taxon>
        <taxon>Alveolata</taxon>
        <taxon>Colpodellida</taxon>
        <taxon>Chromeraceae</taxon>
        <taxon>Chromera</taxon>
    </lineage>
</organism>
<reference evidence="3" key="1">
    <citation type="submission" date="2014-11" db="EMBL/GenBank/DDBJ databases">
        <authorList>
            <person name="Otto D Thomas"/>
            <person name="Naeem Raeece"/>
        </authorList>
    </citation>
    <scope>NUCLEOTIDE SEQUENCE</scope>
</reference>
<gene>
    <name evidence="3" type="ORF">Cvel_23617</name>
</gene>
<dbReference type="GO" id="GO:0016491">
    <property type="term" value="F:oxidoreductase activity"/>
    <property type="evidence" value="ECO:0007669"/>
    <property type="project" value="UniProtKB-ARBA"/>
</dbReference>
<dbReference type="Pfam" id="PF05721">
    <property type="entry name" value="PhyH"/>
    <property type="match status" value="1"/>
</dbReference>
<dbReference type="AlphaFoldDB" id="A0A0G4GVW5"/>